<dbReference type="GO" id="GO:0004803">
    <property type="term" value="F:transposase activity"/>
    <property type="evidence" value="ECO:0007669"/>
    <property type="project" value="InterPro"/>
</dbReference>
<evidence type="ECO:0000313" key="2">
    <source>
        <dbReference type="Proteomes" id="UP001155241"/>
    </source>
</evidence>
<comment type="caution">
    <text evidence="1">The sequence shown here is derived from an EMBL/GenBank/DDBJ whole genome shotgun (WGS) entry which is preliminary data.</text>
</comment>
<dbReference type="Proteomes" id="UP001155241">
    <property type="component" value="Unassembled WGS sequence"/>
</dbReference>
<proteinExistence type="predicted"/>
<gene>
    <name evidence="1" type="ORF">NG895_19850</name>
</gene>
<dbReference type="EMBL" id="JAMXLR010000067">
    <property type="protein sequence ID" value="MCO6046160.1"/>
    <property type="molecule type" value="Genomic_DNA"/>
</dbReference>
<organism evidence="1 2">
    <name type="scientific">Aeoliella straminimaris</name>
    <dbReference type="NCBI Taxonomy" id="2954799"/>
    <lineage>
        <taxon>Bacteria</taxon>
        <taxon>Pseudomonadati</taxon>
        <taxon>Planctomycetota</taxon>
        <taxon>Planctomycetia</taxon>
        <taxon>Pirellulales</taxon>
        <taxon>Lacipirellulaceae</taxon>
        <taxon>Aeoliella</taxon>
    </lineage>
</organism>
<dbReference type="InterPro" id="IPR036515">
    <property type="entry name" value="Transposase_17_sf"/>
</dbReference>
<dbReference type="GO" id="GO:0006313">
    <property type="term" value="P:DNA transposition"/>
    <property type="evidence" value="ECO:0007669"/>
    <property type="project" value="InterPro"/>
</dbReference>
<dbReference type="Gene3D" id="3.30.70.1290">
    <property type="entry name" value="Transposase IS200-like"/>
    <property type="match status" value="1"/>
</dbReference>
<protein>
    <recommendedName>
        <fullName evidence="3">Transposase IS200 family protein</fullName>
    </recommendedName>
</protein>
<evidence type="ECO:0008006" key="3">
    <source>
        <dbReference type="Google" id="ProtNLM"/>
    </source>
</evidence>
<reference evidence="1" key="1">
    <citation type="submission" date="2022-06" db="EMBL/GenBank/DDBJ databases">
        <title>Aeoliella straminimaris, a novel planctomycete from sediments.</title>
        <authorList>
            <person name="Vitorino I.R."/>
            <person name="Lage O.M."/>
        </authorList>
    </citation>
    <scope>NUCLEOTIDE SEQUENCE</scope>
    <source>
        <strain evidence="1">ICT_H6.2</strain>
    </source>
</reference>
<sequence length="111" mass="12828">MSKAVKQMLLQSQAPLLDRLMVHERPGKTCFRFWQEGAGFDRNLFSPQAIEASIDYIHTNPVKRGLCDRATDWKWSSARYYLEEVVDPELPLLTTPSAQWFDRSGVQTEHS</sequence>
<accession>A0A9X2FC12</accession>
<dbReference type="AlphaFoldDB" id="A0A9X2FC12"/>
<evidence type="ECO:0000313" key="1">
    <source>
        <dbReference type="EMBL" id="MCO6046160.1"/>
    </source>
</evidence>
<keyword evidence="2" id="KW-1185">Reference proteome</keyword>
<name>A0A9X2FC12_9BACT</name>
<dbReference type="GO" id="GO:0003677">
    <property type="term" value="F:DNA binding"/>
    <property type="evidence" value="ECO:0007669"/>
    <property type="project" value="InterPro"/>
</dbReference>